<dbReference type="Proteomes" id="UP000260136">
    <property type="component" value="Chromosome"/>
</dbReference>
<evidence type="ECO:0000313" key="1">
    <source>
        <dbReference type="EMBL" id="SYV94553.1"/>
    </source>
</evidence>
<feature type="non-terminal residue" evidence="1">
    <location>
        <position position="59"/>
    </location>
</feature>
<evidence type="ECO:0000313" key="2">
    <source>
        <dbReference type="Proteomes" id="UP000260136"/>
    </source>
</evidence>
<accession>A0A3B0Q0N5</accession>
<proteinExistence type="predicted"/>
<organism evidence="1 2">
    <name type="scientific">Mycoplasmoides gallisepticum</name>
    <name type="common">Mycoplasma gallisepticum</name>
    <dbReference type="NCBI Taxonomy" id="2096"/>
    <lineage>
        <taxon>Bacteria</taxon>
        <taxon>Bacillati</taxon>
        <taxon>Mycoplasmatota</taxon>
        <taxon>Mycoplasmoidales</taxon>
        <taxon>Mycoplasmoidaceae</taxon>
        <taxon>Mycoplasmoides</taxon>
    </lineage>
</organism>
<name>A0A3B0Q0N5_MYCGL</name>
<gene>
    <name evidence="1" type="ORF">NCTC10115_00878</name>
</gene>
<sequence>MIEFVQKKENLNFVEAVKKIVELEGIDLAAIGYSLNFNKQKAVDESDQEFYKLNQFLAW</sequence>
<dbReference type="AlphaFoldDB" id="A0A3B0Q0N5"/>
<dbReference type="EMBL" id="LS991952">
    <property type="protein sequence ID" value="SYV94553.1"/>
    <property type="molecule type" value="Genomic_DNA"/>
</dbReference>
<reference evidence="2" key="1">
    <citation type="submission" date="2018-06" db="EMBL/GenBank/DDBJ databases">
        <authorList>
            <consortium name="Pathogen Informatics"/>
        </authorList>
    </citation>
    <scope>NUCLEOTIDE SEQUENCE [LARGE SCALE GENOMIC DNA]</scope>
    <source>
        <strain evidence="2">NCTC10115</strain>
    </source>
</reference>
<protein>
    <submittedName>
        <fullName evidence="1">Uncharacterized protein</fullName>
    </submittedName>
</protein>